<feature type="compositionally biased region" description="Low complexity" evidence="1">
    <location>
        <begin position="27"/>
        <end position="57"/>
    </location>
</feature>
<organism evidence="2 3">
    <name type="scientific">Actinomadura fibrosa</name>
    <dbReference type="NCBI Taxonomy" id="111802"/>
    <lineage>
        <taxon>Bacteria</taxon>
        <taxon>Bacillati</taxon>
        <taxon>Actinomycetota</taxon>
        <taxon>Actinomycetes</taxon>
        <taxon>Streptosporangiales</taxon>
        <taxon>Thermomonosporaceae</taxon>
        <taxon>Actinomadura</taxon>
    </lineage>
</organism>
<name>A0ABW2XZ99_9ACTN</name>
<feature type="compositionally biased region" description="Gly residues" evidence="1">
    <location>
        <begin position="143"/>
        <end position="165"/>
    </location>
</feature>
<dbReference type="EMBL" id="JBHTGP010000018">
    <property type="protein sequence ID" value="MFD0690793.1"/>
    <property type="molecule type" value="Genomic_DNA"/>
</dbReference>
<dbReference type="Proteomes" id="UP001597063">
    <property type="component" value="Unassembled WGS sequence"/>
</dbReference>
<feature type="region of interest" description="Disordered" evidence="1">
    <location>
        <begin position="121"/>
        <end position="183"/>
    </location>
</feature>
<evidence type="ECO:0000313" key="2">
    <source>
        <dbReference type="EMBL" id="MFD0690793.1"/>
    </source>
</evidence>
<evidence type="ECO:0000313" key="3">
    <source>
        <dbReference type="Proteomes" id="UP001597063"/>
    </source>
</evidence>
<feature type="compositionally biased region" description="Basic and acidic residues" evidence="1">
    <location>
        <begin position="1"/>
        <end position="26"/>
    </location>
</feature>
<proteinExistence type="predicted"/>
<comment type="caution">
    <text evidence="2">The sequence shown here is derived from an EMBL/GenBank/DDBJ whole genome shotgun (WGS) entry which is preliminary data.</text>
</comment>
<feature type="region of interest" description="Disordered" evidence="1">
    <location>
        <begin position="1"/>
        <end position="95"/>
    </location>
</feature>
<sequence length="183" mass="18077">MSDEAAGRPAEERPGHGAAERSEGRAEASSGVSPGGTAPAPEGAPAPGRASAPEGASVAGQASAPEGASAAEDVFRVEAVPAPEPTGDSRVDDAVARLADLPGRAVPDHVEIFEDVHQRLQELLASADQDEPDPAQNGPQGAAQGGPQSGWAQGGPQGGAQGGGQAPRPAFPSALRPRPGNGR</sequence>
<gene>
    <name evidence="2" type="ORF">ACFQZM_40320</name>
</gene>
<protein>
    <submittedName>
        <fullName evidence="2">Uncharacterized protein</fullName>
    </submittedName>
</protein>
<reference evidence="3" key="1">
    <citation type="journal article" date="2019" name="Int. J. Syst. Evol. Microbiol.">
        <title>The Global Catalogue of Microorganisms (GCM) 10K type strain sequencing project: providing services to taxonomists for standard genome sequencing and annotation.</title>
        <authorList>
            <consortium name="The Broad Institute Genomics Platform"/>
            <consortium name="The Broad Institute Genome Sequencing Center for Infectious Disease"/>
            <person name="Wu L."/>
            <person name="Ma J."/>
        </authorList>
    </citation>
    <scope>NUCLEOTIDE SEQUENCE [LARGE SCALE GENOMIC DNA]</scope>
    <source>
        <strain evidence="3">JCM 9371</strain>
    </source>
</reference>
<accession>A0ABW2XZ99</accession>
<evidence type="ECO:0000256" key="1">
    <source>
        <dbReference type="SAM" id="MobiDB-lite"/>
    </source>
</evidence>
<keyword evidence="3" id="KW-1185">Reference proteome</keyword>
<dbReference type="RefSeq" id="WP_131762441.1">
    <property type="nucleotide sequence ID" value="NZ_CAACUY010000228.1"/>
</dbReference>